<feature type="region of interest" description="Disordered" evidence="1">
    <location>
        <begin position="289"/>
        <end position="326"/>
    </location>
</feature>
<feature type="region of interest" description="Disordered" evidence="1">
    <location>
        <begin position="54"/>
        <end position="129"/>
    </location>
</feature>
<feature type="compositionally biased region" description="Polar residues" evidence="1">
    <location>
        <begin position="291"/>
        <end position="308"/>
    </location>
</feature>
<feature type="compositionally biased region" description="Low complexity" evidence="1">
    <location>
        <begin position="100"/>
        <end position="119"/>
    </location>
</feature>
<proteinExistence type="predicted"/>
<organism evidence="2 3">
    <name type="scientific">Aldrovandia affinis</name>
    <dbReference type="NCBI Taxonomy" id="143900"/>
    <lineage>
        <taxon>Eukaryota</taxon>
        <taxon>Metazoa</taxon>
        <taxon>Chordata</taxon>
        <taxon>Craniata</taxon>
        <taxon>Vertebrata</taxon>
        <taxon>Euteleostomi</taxon>
        <taxon>Actinopterygii</taxon>
        <taxon>Neopterygii</taxon>
        <taxon>Teleostei</taxon>
        <taxon>Notacanthiformes</taxon>
        <taxon>Halosauridae</taxon>
        <taxon>Aldrovandia</taxon>
    </lineage>
</organism>
<dbReference type="EMBL" id="JAINUG010000038">
    <property type="protein sequence ID" value="KAJ8407485.1"/>
    <property type="molecule type" value="Genomic_DNA"/>
</dbReference>
<reference evidence="2" key="1">
    <citation type="journal article" date="2023" name="Science">
        <title>Genome structures resolve the early diversification of teleost fishes.</title>
        <authorList>
            <person name="Parey E."/>
            <person name="Louis A."/>
            <person name="Montfort J."/>
            <person name="Bouchez O."/>
            <person name="Roques C."/>
            <person name="Iampietro C."/>
            <person name="Lluch J."/>
            <person name="Castinel A."/>
            <person name="Donnadieu C."/>
            <person name="Desvignes T."/>
            <person name="Floi Bucao C."/>
            <person name="Jouanno E."/>
            <person name="Wen M."/>
            <person name="Mejri S."/>
            <person name="Dirks R."/>
            <person name="Jansen H."/>
            <person name="Henkel C."/>
            <person name="Chen W.J."/>
            <person name="Zahm M."/>
            <person name="Cabau C."/>
            <person name="Klopp C."/>
            <person name="Thompson A.W."/>
            <person name="Robinson-Rechavi M."/>
            <person name="Braasch I."/>
            <person name="Lecointre G."/>
            <person name="Bobe J."/>
            <person name="Postlethwait J.H."/>
            <person name="Berthelot C."/>
            <person name="Roest Crollius H."/>
            <person name="Guiguen Y."/>
        </authorList>
    </citation>
    <scope>NUCLEOTIDE SEQUENCE</scope>
    <source>
        <strain evidence="2">NC1722</strain>
    </source>
</reference>
<accession>A0AAD7SRV6</accession>
<sequence>MSSHTVRLSLGTSLSLSLSPGIAKVSPLTSVTHRHSALALLRVAFLGSPGREDYTNTPSCLRTSSLSHNKARDESDHRSHVSPGHGVWGSCASTDHSVHSPAGPTATSSSSRSQSRGNSRVGAKDFGTVRPDAPTCKGCCGPTPKASAECPQQALPPGIPLETPPQVDPLGTNQQQGVSVQPGLIGDLPVQPITQAPQPGAEVFVPAMPNEQETQAGPPVLMPVQPNTWVPQPGVPFLVPLPPNTQGTLPTDQPGLPQMFPPYGFLPVFPSQTGNQQFPGYGLPLFFPTGFSPQLPGQPTDTAQTAQPSLPVLPGQPAQPTQPGQQQIPQIFYMIRQPTAGPFGSASSEESQGAGTMGGFGMFLPGFGGGVPSAGVNSAIPGGLPAGQGVDPAIGADPVPPTAAVLPVGLEIPLDKDPAGGLVAGKPTDHSNPGLTAGSEPKSTALP</sequence>
<evidence type="ECO:0000313" key="2">
    <source>
        <dbReference type="EMBL" id="KAJ8407485.1"/>
    </source>
</evidence>
<dbReference type="AlphaFoldDB" id="A0AAD7SRV6"/>
<feature type="compositionally biased region" description="Low complexity" evidence="1">
    <location>
        <begin position="315"/>
        <end position="326"/>
    </location>
</feature>
<feature type="compositionally biased region" description="Basic and acidic residues" evidence="1">
    <location>
        <begin position="70"/>
        <end position="79"/>
    </location>
</feature>
<gene>
    <name evidence="2" type="ORF">AAFF_G00273420</name>
</gene>
<evidence type="ECO:0000313" key="3">
    <source>
        <dbReference type="Proteomes" id="UP001221898"/>
    </source>
</evidence>
<keyword evidence="3" id="KW-1185">Reference proteome</keyword>
<protein>
    <submittedName>
        <fullName evidence="2">Uncharacterized protein</fullName>
    </submittedName>
</protein>
<feature type="compositionally biased region" description="Polar residues" evidence="1">
    <location>
        <begin position="55"/>
        <end position="68"/>
    </location>
</feature>
<comment type="caution">
    <text evidence="2">The sequence shown here is derived from an EMBL/GenBank/DDBJ whole genome shotgun (WGS) entry which is preliminary data.</text>
</comment>
<dbReference type="Proteomes" id="UP001221898">
    <property type="component" value="Unassembled WGS sequence"/>
</dbReference>
<evidence type="ECO:0000256" key="1">
    <source>
        <dbReference type="SAM" id="MobiDB-lite"/>
    </source>
</evidence>
<name>A0AAD7SRV6_9TELE</name>
<feature type="region of interest" description="Disordered" evidence="1">
    <location>
        <begin position="416"/>
        <end position="447"/>
    </location>
</feature>